<feature type="domain" description="Reverse transcriptase/retrotransposon-derived protein RNase H-like" evidence="1">
    <location>
        <begin position="2"/>
        <end position="89"/>
    </location>
</feature>
<evidence type="ECO:0000313" key="2">
    <source>
        <dbReference type="RefSeq" id="XP_016437786.1"/>
    </source>
</evidence>
<dbReference type="AlphaFoldDB" id="A0A1S3XCY3"/>
<dbReference type="SUPFAM" id="SSF56672">
    <property type="entry name" value="DNA/RNA polymerases"/>
    <property type="match status" value="1"/>
</dbReference>
<dbReference type="OrthoDB" id="1730907at2759"/>
<protein>
    <recommendedName>
        <fullName evidence="1">Reverse transcriptase/retrotransposon-derived protein RNase H-like domain-containing protein</fullName>
    </recommendedName>
</protein>
<proteinExistence type="predicted"/>
<dbReference type="PANTHER" id="PTHR48475">
    <property type="entry name" value="RIBONUCLEASE H"/>
    <property type="match status" value="1"/>
</dbReference>
<dbReference type="InterPro" id="IPR043502">
    <property type="entry name" value="DNA/RNA_pol_sf"/>
</dbReference>
<gene>
    <name evidence="2" type="primary">LOC107763804</name>
</gene>
<reference evidence="2" key="1">
    <citation type="submission" date="2025-08" db="UniProtKB">
        <authorList>
            <consortium name="RefSeq"/>
        </authorList>
    </citation>
    <scope>IDENTIFICATION</scope>
</reference>
<dbReference type="Pfam" id="PF17919">
    <property type="entry name" value="RT_RNaseH_2"/>
    <property type="match status" value="1"/>
</dbReference>
<dbReference type="PANTHER" id="PTHR48475:SF1">
    <property type="entry name" value="RNASE H TYPE-1 DOMAIN-CONTAINING PROTEIN"/>
    <property type="match status" value="1"/>
</dbReference>
<sequence length="122" mass="13996">MEEECQKAFDRINEYLSKLPVLVPTELGKPLLLYFLVLDNTFGCVLGKHDKTGRNEQAIYYLSKKFMPCEAKYTLIEMHLLCFNMDCSEVKALHVSVHHAFDILAQPAQVLLPEANDYQKTS</sequence>
<dbReference type="PaxDb" id="4097-A0A1S3XCY3"/>
<name>A0A1S3XCY3_TOBAC</name>
<evidence type="ECO:0000259" key="1">
    <source>
        <dbReference type="Pfam" id="PF17919"/>
    </source>
</evidence>
<organism evidence="2">
    <name type="scientific">Nicotiana tabacum</name>
    <name type="common">Common tobacco</name>
    <dbReference type="NCBI Taxonomy" id="4097"/>
    <lineage>
        <taxon>Eukaryota</taxon>
        <taxon>Viridiplantae</taxon>
        <taxon>Streptophyta</taxon>
        <taxon>Embryophyta</taxon>
        <taxon>Tracheophyta</taxon>
        <taxon>Spermatophyta</taxon>
        <taxon>Magnoliopsida</taxon>
        <taxon>eudicotyledons</taxon>
        <taxon>Gunneridae</taxon>
        <taxon>Pentapetalae</taxon>
        <taxon>asterids</taxon>
        <taxon>lamiids</taxon>
        <taxon>Solanales</taxon>
        <taxon>Solanaceae</taxon>
        <taxon>Nicotianoideae</taxon>
        <taxon>Nicotianeae</taxon>
        <taxon>Nicotiana</taxon>
    </lineage>
</organism>
<accession>A0A1S3XCY3</accession>
<dbReference type="InterPro" id="IPR041577">
    <property type="entry name" value="RT_RNaseH_2"/>
</dbReference>
<dbReference type="RefSeq" id="XP_016437786.1">
    <property type="nucleotide sequence ID" value="XM_016582300.1"/>
</dbReference>
<dbReference type="KEGG" id="nta:107763804"/>